<dbReference type="STRING" id="35722.A0A0B7NKH6"/>
<name>A0A0B7NKH6_9FUNG</name>
<evidence type="ECO:0000313" key="2">
    <source>
        <dbReference type="EMBL" id="CEP15862.1"/>
    </source>
</evidence>
<sequence>MSSFLKSISSLITGNEPVEEAPKEGKEAKGDDHPQVEMDQVPPTDLLVKDCASCQEECDEHQQYPSYLELDSESPLLGSMSPYGRHFMISTAQCDWPPRIEEDYGTLAANLQALIVNKPMPWRTFVTNTSLIATHSTSVNCGLDVIVLPENIVIGNVTPDDAQLLYDVFVKLPLPTTDTIDLDMFKQFDLQEMAVYPNPYDSMILICSHRKRDKRCGVTAPILNREFDHVLRDLDIQDGKGGTSVFMVSHVGGKSANTAFAGKQADETITQSIVLGHKFAGNVICYINKGRTGIWYGRVKSCHCREIIKETIVGGKVIKELYRGSMNHSFGNAGQSKCNRIKW</sequence>
<protein>
    <recommendedName>
        <fullName evidence="4">Actin patches distal protein 1</fullName>
    </recommendedName>
</protein>
<dbReference type="PANTHER" id="PTHR31902:SF14">
    <property type="entry name" value="ACTIN PATCHES DISTAL PROTEIN 1"/>
    <property type="match status" value="1"/>
</dbReference>
<evidence type="ECO:0000256" key="1">
    <source>
        <dbReference type="SAM" id="MobiDB-lite"/>
    </source>
</evidence>
<gene>
    <name evidence="2" type="primary">PARPA_10106.1 scaffold 39588</name>
</gene>
<feature type="compositionally biased region" description="Basic and acidic residues" evidence="1">
    <location>
        <begin position="20"/>
        <end position="36"/>
    </location>
</feature>
<dbReference type="AlphaFoldDB" id="A0A0B7NKH6"/>
<dbReference type="Pfam" id="PF06999">
    <property type="entry name" value="Suc_Fer-like"/>
    <property type="match status" value="2"/>
</dbReference>
<dbReference type="PANTHER" id="PTHR31902">
    <property type="entry name" value="ACTIN PATCHES DISTAL PROTEIN 1"/>
    <property type="match status" value="1"/>
</dbReference>
<dbReference type="CDD" id="cd03062">
    <property type="entry name" value="TRX_Fd_Sucrase"/>
    <property type="match status" value="1"/>
</dbReference>
<keyword evidence="3" id="KW-1185">Reference proteome</keyword>
<accession>A0A0B7NKH6</accession>
<dbReference type="OrthoDB" id="10253744at2759"/>
<dbReference type="SUPFAM" id="SSF52833">
    <property type="entry name" value="Thioredoxin-like"/>
    <property type="match status" value="1"/>
</dbReference>
<dbReference type="EMBL" id="LN732700">
    <property type="protein sequence ID" value="CEP15862.1"/>
    <property type="molecule type" value="Genomic_DNA"/>
</dbReference>
<dbReference type="InterPro" id="IPR036249">
    <property type="entry name" value="Thioredoxin-like_sf"/>
</dbReference>
<organism evidence="2 3">
    <name type="scientific">Parasitella parasitica</name>
    <dbReference type="NCBI Taxonomy" id="35722"/>
    <lineage>
        <taxon>Eukaryota</taxon>
        <taxon>Fungi</taxon>
        <taxon>Fungi incertae sedis</taxon>
        <taxon>Mucoromycota</taxon>
        <taxon>Mucoromycotina</taxon>
        <taxon>Mucoromycetes</taxon>
        <taxon>Mucorales</taxon>
        <taxon>Mucorineae</taxon>
        <taxon>Mucoraceae</taxon>
        <taxon>Parasitella</taxon>
    </lineage>
</organism>
<proteinExistence type="predicted"/>
<evidence type="ECO:0000313" key="3">
    <source>
        <dbReference type="Proteomes" id="UP000054107"/>
    </source>
</evidence>
<feature type="region of interest" description="Disordered" evidence="1">
    <location>
        <begin position="1"/>
        <end position="39"/>
    </location>
</feature>
<feature type="compositionally biased region" description="Polar residues" evidence="1">
    <location>
        <begin position="1"/>
        <end position="13"/>
    </location>
</feature>
<reference evidence="2 3" key="1">
    <citation type="submission" date="2014-09" db="EMBL/GenBank/DDBJ databases">
        <authorList>
            <person name="Ellenberger Sabrina"/>
        </authorList>
    </citation>
    <scope>NUCLEOTIDE SEQUENCE [LARGE SCALE GENOMIC DNA]</scope>
    <source>
        <strain evidence="2 3">CBS 412.66</strain>
    </source>
</reference>
<evidence type="ECO:0008006" key="4">
    <source>
        <dbReference type="Google" id="ProtNLM"/>
    </source>
</evidence>
<dbReference type="Proteomes" id="UP000054107">
    <property type="component" value="Unassembled WGS sequence"/>
</dbReference>
<dbReference type="InterPro" id="IPR009737">
    <property type="entry name" value="Aim32/Apd1-like"/>
</dbReference>
<dbReference type="Gene3D" id="3.40.30.10">
    <property type="entry name" value="Glutaredoxin"/>
    <property type="match status" value="1"/>
</dbReference>